<proteinExistence type="predicted"/>
<dbReference type="GO" id="GO:0005524">
    <property type="term" value="F:ATP binding"/>
    <property type="evidence" value="ECO:0007669"/>
    <property type="project" value="UniProtKB-KW"/>
</dbReference>
<dbReference type="CDD" id="cd00075">
    <property type="entry name" value="HATPase"/>
    <property type="match status" value="1"/>
</dbReference>
<dbReference type="Pfam" id="PF02518">
    <property type="entry name" value="HATPase_c"/>
    <property type="match status" value="1"/>
</dbReference>
<keyword evidence="16" id="KW-0346">Stress response</keyword>
<dbReference type="KEGG" id="tos:Theos_2365"/>
<evidence type="ECO:0000256" key="16">
    <source>
        <dbReference type="ARBA" id="ARBA00023016"/>
    </source>
</evidence>
<evidence type="ECO:0000256" key="5">
    <source>
        <dbReference type="ARBA" id="ARBA00012438"/>
    </source>
</evidence>
<dbReference type="PANTHER" id="PTHR44936">
    <property type="entry name" value="SENSOR PROTEIN CREC"/>
    <property type="match status" value="1"/>
</dbReference>
<keyword evidence="11" id="KW-0378">Hydrolase</keyword>
<dbReference type="CDD" id="cd00082">
    <property type="entry name" value="HisKA"/>
    <property type="match status" value="1"/>
</dbReference>
<accession>K7QWV7</accession>
<keyword evidence="15" id="KW-0902">Two-component regulatory system</keyword>
<dbReference type="GO" id="GO:0004721">
    <property type="term" value="F:phosphoprotein phosphatase activity"/>
    <property type="evidence" value="ECO:0007669"/>
    <property type="project" value="UniProtKB-KW"/>
</dbReference>
<evidence type="ECO:0000256" key="7">
    <source>
        <dbReference type="ARBA" id="ARBA00022553"/>
    </source>
</evidence>
<dbReference type="InterPro" id="IPR004358">
    <property type="entry name" value="Sig_transdc_His_kin-like_C"/>
</dbReference>
<dbReference type="GO" id="GO:0000155">
    <property type="term" value="F:phosphorelay sensor kinase activity"/>
    <property type="evidence" value="ECO:0007669"/>
    <property type="project" value="InterPro"/>
</dbReference>
<dbReference type="InterPro" id="IPR005467">
    <property type="entry name" value="His_kinase_dom"/>
</dbReference>
<evidence type="ECO:0000256" key="1">
    <source>
        <dbReference type="ARBA" id="ARBA00000085"/>
    </source>
</evidence>
<gene>
    <name evidence="23" type="ORF">Theos_2365</name>
</gene>
<comment type="cofactor">
    <cofactor evidence="2">
        <name>Mn(2+)</name>
        <dbReference type="ChEBI" id="CHEBI:29035"/>
    </cofactor>
</comment>
<evidence type="ECO:0000256" key="8">
    <source>
        <dbReference type="ARBA" id="ARBA00022679"/>
    </source>
</evidence>
<dbReference type="SMART" id="SM00387">
    <property type="entry name" value="HATPase_c"/>
    <property type="match status" value="1"/>
</dbReference>
<evidence type="ECO:0000313" key="23">
    <source>
        <dbReference type="EMBL" id="AFV77351.1"/>
    </source>
</evidence>
<dbReference type="HOGENOM" id="CLU_000445_89_6_0"/>
<protein>
    <recommendedName>
        <fullName evidence="19">Signal transduction histidine-protein kinase/phosphatase MprB</fullName>
        <ecNumber evidence="5">2.7.13.3</ecNumber>
    </recommendedName>
    <alternativeName>
        <fullName evidence="20">Mycobacterial persistence regulator B</fullName>
    </alternativeName>
</protein>
<evidence type="ECO:0000256" key="2">
    <source>
        <dbReference type="ARBA" id="ARBA00001936"/>
    </source>
</evidence>
<dbReference type="InterPro" id="IPR050980">
    <property type="entry name" value="2C_sensor_his_kinase"/>
</dbReference>
<dbReference type="Pfam" id="PF00672">
    <property type="entry name" value="HAMP"/>
    <property type="match status" value="1"/>
</dbReference>
<reference evidence="23 24" key="1">
    <citation type="journal article" date="2013" name="Genome Announc.">
        <title>Whole Genome Sequencing of Thermus oshimai JL-2 and Thermus thermophilus JL-18, Incomplete Denitrifiers from the United States Great Basin.</title>
        <authorList>
            <person name="Murugapiran S.K."/>
            <person name="Huntemann M."/>
            <person name="Wei C.L."/>
            <person name="Han J."/>
            <person name="Detter J.C."/>
            <person name="Han C.S."/>
            <person name="Erkkila T.H."/>
            <person name="Teshima H."/>
            <person name="Chen A."/>
            <person name="Kyrpides N."/>
            <person name="Mavrommatis K."/>
            <person name="Markowitz V."/>
            <person name="Szeto E."/>
            <person name="Ivanova N."/>
            <person name="Pagani I."/>
            <person name="Lam J."/>
            <person name="McDonald A.I."/>
            <person name="Dodsworth J.A."/>
            <person name="Pati A."/>
            <person name="Goodwin L."/>
            <person name="Peters L."/>
            <person name="Pitluck S."/>
            <person name="Woyke T."/>
            <person name="Hedlund B.P."/>
        </authorList>
    </citation>
    <scope>NUCLEOTIDE SEQUENCE</scope>
    <source>
        <strain evidence="23 24">JL-2</strain>
        <plasmid evidence="23">pTHEOS01</plasmid>
    </source>
</reference>
<evidence type="ECO:0000256" key="4">
    <source>
        <dbReference type="ARBA" id="ARBA00004651"/>
    </source>
</evidence>
<dbReference type="Gene3D" id="1.10.287.130">
    <property type="match status" value="1"/>
</dbReference>
<dbReference type="SMART" id="SM00388">
    <property type="entry name" value="HisKA"/>
    <property type="match status" value="1"/>
</dbReference>
<dbReference type="EC" id="2.7.13.3" evidence="5"/>
<feature type="domain" description="HAMP" evidence="22">
    <location>
        <begin position="166"/>
        <end position="220"/>
    </location>
</feature>
<keyword evidence="18" id="KW-0464">Manganese</keyword>
<evidence type="ECO:0000256" key="17">
    <source>
        <dbReference type="ARBA" id="ARBA00023026"/>
    </source>
</evidence>
<dbReference type="SUPFAM" id="SSF47384">
    <property type="entry name" value="Homodimeric domain of signal transducing histidine kinase"/>
    <property type="match status" value="1"/>
</dbReference>
<dbReference type="SUPFAM" id="SSF55874">
    <property type="entry name" value="ATPase domain of HSP90 chaperone/DNA topoisomerase II/histidine kinase"/>
    <property type="match status" value="1"/>
</dbReference>
<organism evidence="23 24">
    <name type="scientific">Thermus oshimai JL-2</name>
    <dbReference type="NCBI Taxonomy" id="751945"/>
    <lineage>
        <taxon>Bacteria</taxon>
        <taxon>Thermotogati</taxon>
        <taxon>Deinococcota</taxon>
        <taxon>Deinococci</taxon>
        <taxon>Thermales</taxon>
        <taxon>Thermaceae</taxon>
        <taxon>Thermus</taxon>
    </lineage>
</organism>
<dbReference type="RefSeq" id="WP_015065348.1">
    <property type="nucleotide sequence ID" value="NC_019387.1"/>
</dbReference>
<evidence type="ECO:0000256" key="13">
    <source>
        <dbReference type="ARBA" id="ARBA00022842"/>
    </source>
</evidence>
<evidence type="ECO:0000259" key="21">
    <source>
        <dbReference type="PROSITE" id="PS50109"/>
    </source>
</evidence>
<evidence type="ECO:0000256" key="20">
    <source>
        <dbReference type="ARBA" id="ARBA00041776"/>
    </source>
</evidence>
<dbReference type="PROSITE" id="PS50109">
    <property type="entry name" value="HIS_KIN"/>
    <property type="match status" value="1"/>
</dbReference>
<evidence type="ECO:0000256" key="11">
    <source>
        <dbReference type="ARBA" id="ARBA00022801"/>
    </source>
</evidence>
<geneLocation type="plasmid" evidence="23 24">
    <name>pTHEOS01</name>
</geneLocation>
<evidence type="ECO:0000313" key="24">
    <source>
        <dbReference type="Proteomes" id="UP000000211"/>
    </source>
</evidence>
<keyword evidence="14" id="KW-0904">Protein phosphatase</keyword>
<evidence type="ECO:0000256" key="14">
    <source>
        <dbReference type="ARBA" id="ARBA00022912"/>
    </source>
</evidence>
<evidence type="ECO:0000256" key="12">
    <source>
        <dbReference type="ARBA" id="ARBA00022840"/>
    </source>
</evidence>
<dbReference type="Pfam" id="PF00512">
    <property type="entry name" value="HisKA"/>
    <property type="match status" value="1"/>
</dbReference>
<sequence length="446" mass="48591">MTLKARLTLTVLLVVLGVLGIHALALRLAWQVALYSSLDRDLEAALDLAEALVAQDPEDGVPRFVPGQSLEVLPRLLPDLVLVLAKGNELLDALGRLPPPAVLLALADGGSPGFRLRERALGELRLVAALPTREVERNLRLLDGLLIALLPLGLGLALVLSRRLLDRGLKPLSRLAGQALRLAETRDWRASLPEPPSRDEVGQVVRAVNQLLSALGEVIQSERRFHEEASHALRTPLAVLLGRMERAIDRADPPVRRELMAAREELGRLAALVERLFQLARAESGGLDLGPVVLDEVAFEEAEAFRGLFKRLDLSLPEEPVVVRADEDLLRAALRVLLENAVVHGGGVAFLRVHLREGEGVLEVGDRGPGLRGQDPEGLFRRFARGKGSRGSGLGLALVDAVARWHGGRRWARSRPGGGVVFGLALPLWVEENDSRYYLTKSNRNT</sequence>
<evidence type="ECO:0000256" key="3">
    <source>
        <dbReference type="ARBA" id="ARBA00001946"/>
    </source>
</evidence>
<keyword evidence="8" id="KW-0808">Transferase</keyword>
<dbReference type="GO" id="GO:0005886">
    <property type="term" value="C:plasma membrane"/>
    <property type="evidence" value="ECO:0007669"/>
    <property type="project" value="UniProtKB-SubCell"/>
</dbReference>
<keyword evidence="10 23" id="KW-0418">Kinase</keyword>
<dbReference type="PANTHER" id="PTHR44936:SF9">
    <property type="entry name" value="SENSOR PROTEIN CREC"/>
    <property type="match status" value="1"/>
</dbReference>
<dbReference type="InterPro" id="IPR036097">
    <property type="entry name" value="HisK_dim/P_sf"/>
</dbReference>
<dbReference type="InterPro" id="IPR036890">
    <property type="entry name" value="HATPase_C_sf"/>
</dbReference>
<keyword evidence="7" id="KW-0597">Phosphoprotein</keyword>
<dbReference type="Proteomes" id="UP000000211">
    <property type="component" value="Plasmid pTHEOS01"/>
</dbReference>
<evidence type="ECO:0000259" key="22">
    <source>
        <dbReference type="PROSITE" id="PS50885"/>
    </source>
</evidence>
<dbReference type="AlphaFoldDB" id="K7QWV7"/>
<keyword evidence="24" id="KW-1185">Reference proteome</keyword>
<dbReference type="Gene3D" id="3.30.565.10">
    <property type="entry name" value="Histidine kinase-like ATPase, C-terminal domain"/>
    <property type="match status" value="1"/>
</dbReference>
<dbReference type="EMBL" id="CP003250">
    <property type="protein sequence ID" value="AFV77351.1"/>
    <property type="molecule type" value="Genomic_DNA"/>
</dbReference>
<feature type="domain" description="Histidine kinase" evidence="21">
    <location>
        <begin position="228"/>
        <end position="430"/>
    </location>
</feature>
<keyword evidence="12" id="KW-0067">ATP-binding</keyword>
<evidence type="ECO:0000256" key="9">
    <source>
        <dbReference type="ARBA" id="ARBA00022741"/>
    </source>
</evidence>
<keyword evidence="17" id="KW-0843">Virulence</keyword>
<comment type="catalytic activity">
    <reaction evidence="1">
        <text>ATP + protein L-histidine = ADP + protein N-phospho-L-histidine.</text>
        <dbReference type="EC" id="2.7.13.3"/>
    </reaction>
</comment>
<dbReference type="SMART" id="SM00304">
    <property type="entry name" value="HAMP"/>
    <property type="match status" value="1"/>
</dbReference>
<keyword evidence="13" id="KW-0460">Magnesium</keyword>
<dbReference type="PROSITE" id="PS50885">
    <property type="entry name" value="HAMP"/>
    <property type="match status" value="1"/>
</dbReference>
<keyword evidence="6" id="KW-0472">Membrane</keyword>
<dbReference type="InterPro" id="IPR003660">
    <property type="entry name" value="HAMP_dom"/>
</dbReference>
<dbReference type="PRINTS" id="PR00344">
    <property type="entry name" value="BCTRLSENSOR"/>
</dbReference>
<dbReference type="OrthoDB" id="29528at2"/>
<evidence type="ECO:0000256" key="6">
    <source>
        <dbReference type="ARBA" id="ARBA00022475"/>
    </source>
</evidence>
<dbReference type="PATRIC" id="fig|751945.3.peg.2304"/>
<keyword evidence="6" id="KW-1003">Cell membrane</keyword>
<evidence type="ECO:0000256" key="19">
    <source>
        <dbReference type="ARBA" id="ARBA00040454"/>
    </source>
</evidence>
<comment type="subcellular location">
    <subcellularLocation>
        <location evidence="4">Cell membrane</location>
        <topology evidence="4">Multi-pass membrane protein</topology>
    </subcellularLocation>
</comment>
<keyword evidence="23" id="KW-0614">Plasmid</keyword>
<evidence type="ECO:0000256" key="15">
    <source>
        <dbReference type="ARBA" id="ARBA00023012"/>
    </source>
</evidence>
<dbReference type="CDD" id="cd06225">
    <property type="entry name" value="HAMP"/>
    <property type="match status" value="1"/>
</dbReference>
<keyword evidence="9" id="KW-0547">Nucleotide-binding</keyword>
<dbReference type="InterPro" id="IPR003661">
    <property type="entry name" value="HisK_dim/P_dom"/>
</dbReference>
<evidence type="ECO:0000256" key="10">
    <source>
        <dbReference type="ARBA" id="ARBA00022777"/>
    </source>
</evidence>
<evidence type="ECO:0000256" key="18">
    <source>
        <dbReference type="ARBA" id="ARBA00023211"/>
    </source>
</evidence>
<name>K7QWV7_THEOS</name>
<dbReference type="Gene3D" id="6.10.340.10">
    <property type="match status" value="1"/>
</dbReference>
<comment type="cofactor">
    <cofactor evidence="3">
        <name>Mg(2+)</name>
        <dbReference type="ChEBI" id="CHEBI:18420"/>
    </cofactor>
</comment>
<dbReference type="InterPro" id="IPR003594">
    <property type="entry name" value="HATPase_dom"/>
</dbReference>